<dbReference type="SUPFAM" id="SSF57184">
    <property type="entry name" value="Growth factor receptor domain"/>
    <property type="match status" value="3"/>
</dbReference>
<reference evidence="4 5" key="1">
    <citation type="journal article" date="2007" name="Science">
        <title>Genomic minimalism in the early diverging intestinal parasite Giardia lamblia.</title>
        <authorList>
            <person name="Morrison H.G."/>
            <person name="McArthur A.G."/>
            <person name="Gillin F.D."/>
            <person name="Aley S.B."/>
            <person name="Adam R.D."/>
            <person name="Olsen G.J."/>
            <person name="Best A.A."/>
            <person name="Cande W.Z."/>
            <person name="Chen F."/>
            <person name="Cipriano M.J."/>
            <person name="Davids B.J."/>
            <person name="Dawson S.C."/>
            <person name="Elmendorf H.G."/>
            <person name="Hehl A.B."/>
            <person name="Holder M.E."/>
            <person name="Huse S.M."/>
            <person name="Kim U.U."/>
            <person name="Lasek-Nesselquist E."/>
            <person name="Manning G."/>
            <person name="Nigam A."/>
            <person name="Nixon J.E."/>
            <person name="Palm D."/>
            <person name="Passamaneck N.E."/>
            <person name="Prabhu A."/>
            <person name="Reich C.I."/>
            <person name="Reiner D.S."/>
            <person name="Samuelson J."/>
            <person name="Svard S.G."/>
            <person name="Sogin M.L."/>
        </authorList>
    </citation>
    <scope>NUCLEOTIDE SEQUENCE [LARGE SCALE GENOMIC DNA]</scope>
    <source>
        <strain evidence="4 5">WB C6</strain>
    </source>
</reference>
<evidence type="ECO:0000259" key="3">
    <source>
        <dbReference type="SMART" id="SM00181"/>
    </source>
</evidence>
<name>A0A644EWT4_GIAIC</name>
<feature type="transmembrane region" description="Helical" evidence="1">
    <location>
        <begin position="660"/>
        <end position="684"/>
    </location>
</feature>
<dbReference type="AlphaFoldDB" id="A0A644EWT4"/>
<keyword evidence="1" id="KW-1133">Transmembrane helix</keyword>
<feature type="chain" id="PRO_5024929036" evidence="2">
    <location>
        <begin position="20"/>
        <end position="689"/>
    </location>
</feature>
<dbReference type="InParanoid" id="A0A644EWT4"/>
<dbReference type="SMART" id="SM00181">
    <property type="entry name" value="EGF"/>
    <property type="match status" value="6"/>
</dbReference>
<dbReference type="Gene3D" id="2.10.220.10">
    <property type="entry name" value="Hormone Receptor, Insulin-like Growth Factor Receptor 1, Chain A, domain 2"/>
    <property type="match status" value="3"/>
</dbReference>
<dbReference type="InterPro" id="IPR000742">
    <property type="entry name" value="EGF"/>
</dbReference>
<dbReference type="InterPro" id="IPR009030">
    <property type="entry name" value="Growth_fac_rcpt_cys_sf"/>
</dbReference>
<dbReference type="InterPro" id="IPR052798">
    <property type="entry name" value="Giardia_VSA"/>
</dbReference>
<evidence type="ECO:0000313" key="4">
    <source>
        <dbReference type="EMBL" id="KAE8301208.1"/>
    </source>
</evidence>
<keyword evidence="1" id="KW-0812">Transmembrane</keyword>
<feature type="domain" description="EGF-like" evidence="3">
    <location>
        <begin position="308"/>
        <end position="356"/>
    </location>
</feature>
<keyword evidence="5" id="KW-1185">Reference proteome</keyword>
<dbReference type="InterPro" id="IPR006212">
    <property type="entry name" value="Furin_repeat"/>
</dbReference>
<evidence type="ECO:0000313" key="5">
    <source>
        <dbReference type="Proteomes" id="UP000001548"/>
    </source>
</evidence>
<dbReference type="PANTHER" id="PTHR23275">
    <property type="entry name" value="CABRIOLET.-RELATED"/>
    <property type="match status" value="1"/>
</dbReference>
<feature type="signal peptide" evidence="2">
    <location>
        <begin position="1"/>
        <end position="19"/>
    </location>
</feature>
<feature type="domain" description="EGF-like" evidence="3">
    <location>
        <begin position="190"/>
        <end position="221"/>
    </location>
</feature>
<dbReference type="Pfam" id="PF03302">
    <property type="entry name" value="VSP"/>
    <property type="match status" value="1"/>
</dbReference>
<feature type="domain" description="EGF-like" evidence="3">
    <location>
        <begin position="393"/>
        <end position="437"/>
    </location>
</feature>
<keyword evidence="1" id="KW-0472">Membrane</keyword>
<sequence length="689" mass="70507">MLLTAFYIVLGSFAAPCQQDGDHIVTCQVNKCETVGSAEICTECKVGGVPVDGFCRPFGSIQAAAAGCTKADGAALDKMTATCEKCGDGYFLFMGGCYKTTDGPGSEICTKAEGGLCTECKTANGLFKNPATPQKPGSECILCHDATNRNGVMGVDNCLKCTAPGGNTGAATCTECMAGTYKKSDTECAACHSDCATCSGANQNQCTSCETGKYLKGTECVDKGTCNNNHYPDDTSMTCVACTVLDANCATCSFDSATAKGKCLTCNSNKIPRTTLDGTSTCVENSYAGCQGADNELFMKEDQSACLLCGDTKDVDNNNKGKEGCKTCTKSADGSPPTCTACLDGYFFEQSSNTCEACGANCVTCSAKTDETKCKTCKEGFFLAGTGEGKCISCENGNDSGYSGLAGCLSCTAPAAPGPASCNRCKIGYKLQGTTCVKTCEDTTACGGTSGACDAIVIDDKGNTKHYCSYCGDSGKFPIDGICTDSKGTNAGCTDHICSYCAQGYFLYMGGCYSTASPPGNYMCKTAEGGKCTAVNDGNRYFIVPEAKATDQSVLACSNPLGTLVGTDSAAKAYVGVLNCSQCKAPAALTEAGMTAAVCTSCDSGKKPNRDGSGCVTCSVGDCKSCVMDDVCGECSDGYSLEGGKCVSSGSNRSGLSTGAIAGISVAVIVVVGGLIGFLCWWFICRGKA</sequence>
<dbReference type="Proteomes" id="UP000001548">
    <property type="component" value="Unassembled WGS sequence"/>
</dbReference>
<organism evidence="4 5">
    <name type="scientific">Giardia intestinalis (strain ATCC 50803 / WB clone C6)</name>
    <name type="common">Giardia lamblia</name>
    <dbReference type="NCBI Taxonomy" id="184922"/>
    <lineage>
        <taxon>Eukaryota</taxon>
        <taxon>Metamonada</taxon>
        <taxon>Diplomonadida</taxon>
        <taxon>Hexamitidae</taxon>
        <taxon>Giardiinae</taxon>
        <taxon>Giardia</taxon>
    </lineage>
</organism>
<proteinExistence type="predicted"/>
<feature type="domain" description="EGF-like" evidence="3">
    <location>
        <begin position="142"/>
        <end position="189"/>
    </location>
</feature>
<dbReference type="EMBL" id="AACB03000005">
    <property type="protein sequence ID" value="KAE8301208.1"/>
    <property type="molecule type" value="Genomic_DNA"/>
</dbReference>
<dbReference type="InterPro" id="IPR005127">
    <property type="entry name" value="Giardia_VSP"/>
</dbReference>
<dbReference type="CDD" id="cd00064">
    <property type="entry name" value="FU"/>
    <property type="match status" value="1"/>
</dbReference>
<feature type="domain" description="EGF-like" evidence="3">
    <location>
        <begin position="357"/>
        <end position="392"/>
    </location>
</feature>
<protein>
    <submittedName>
        <fullName evidence="4">VSP</fullName>
    </submittedName>
</protein>
<feature type="domain" description="EGF-like" evidence="3">
    <location>
        <begin position="617"/>
        <end position="647"/>
    </location>
</feature>
<accession>A0A644EWT4</accession>
<evidence type="ECO:0000256" key="1">
    <source>
        <dbReference type="SAM" id="Phobius"/>
    </source>
</evidence>
<comment type="caution">
    <text evidence="4">The sequence shown here is derived from an EMBL/GenBank/DDBJ whole genome shotgun (WGS) entry which is preliminary data.</text>
</comment>
<gene>
    <name evidence="4" type="ORF">GL50803_00137614</name>
</gene>
<evidence type="ECO:0000256" key="2">
    <source>
        <dbReference type="SAM" id="SignalP"/>
    </source>
</evidence>
<dbReference type="SMART" id="SM00261">
    <property type="entry name" value="FU"/>
    <property type="match status" value="6"/>
</dbReference>
<dbReference type="PANTHER" id="PTHR23275:SF100">
    <property type="entry name" value="EGF-LIKE DOMAIN-CONTAINING PROTEIN"/>
    <property type="match status" value="1"/>
</dbReference>
<keyword evidence="2" id="KW-0732">Signal</keyword>